<dbReference type="GO" id="GO:0005542">
    <property type="term" value="F:folic acid binding"/>
    <property type="evidence" value="ECO:0007669"/>
    <property type="project" value="UniProtKB-KW"/>
</dbReference>
<dbReference type="EMBL" id="JACHEX010000001">
    <property type="protein sequence ID" value="MBB6061857.1"/>
    <property type="molecule type" value="Genomic_DNA"/>
</dbReference>
<evidence type="ECO:0000259" key="9">
    <source>
        <dbReference type="SMART" id="SM01222"/>
    </source>
</evidence>
<feature type="domain" description="Formiminotransferase C-terminal subdomain" evidence="8">
    <location>
        <begin position="180"/>
        <end position="294"/>
    </location>
</feature>
<name>A0A841GHM3_9BACT</name>
<dbReference type="UniPathway" id="UPA00379">
    <property type="reaction ID" value="UER00555"/>
</dbReference>
<comment type="subcellular location">
    <subcellularLocation>
        <location evidence="1">Cytoplasm</location>
    </subcellularLocation>
</comment>
<evidence type="ECO:0000313" key="10">
    <source>
        <dbReference type="EMBL" id="MBB6061857.1"/>
    </source>
</evidence>
<dbReference type="Proteomes" id="UP000555828">
    <property type="component" value="Unassembled WGS sequence"/>
</dbReference>
<dbReference type="AlphaFoldDB" id="A0A841GHM3"/>
<keyword evidence="4" id="KW-0963">Cytoplasm</keyword>
<dbReference type="InterPro" id="IPR013802">
    <property type="entry name" value="Formiminotransferase_C"/>
</dbReference>
<protein>
    <recommendedName>
        <fullName evidence="3">glutamate formimidoyltransferase</fullName>
        <ecNumber evidence="3">2.1.2.5</ecNumber>
    </recommendedName>
</protein>
<sequence length="301" mass="34524">MKLIESVPNFSEGRREEVVRQIIEQAQKYERVKILDWSMDFDHNRSVVTLVGEPEEIENAIFDMVKKATELIDLRSHSGEHPRMGATDVIPFIPVMNTTMEECIELSKRVGERIGKELNIPVYLYEKSATSTDRENLAKIRKGEFEGFFEKIKDPKWKPDFGPNQVHPSAGVVAVGAREYLIAFNVNLGTNDIKIADKIAKAVRHISGGFRYVKAIGIELKEKGIVQVSMNLTNYKKSPIFRVFETIKREAQRYGVPVLNSEIIGMIPLKAAIETMKWYLQLDDFDEERVIENKILNTFFE</sequence>
<evidence type="ECO:0000256" key="1">
    <source>
        <dbReference type="ARBA" id="ARBA00004496"/>
    </source>
</evidence>
<dbReference type="NCBIfam" id="TIGR02024">
    <property type="entry name" value="FtcD"/>
    <property type="match status" value="1"/>
</dbReference>
<dbReference type="InterPro" id="IPR004227">
    <property type="entry name" value="Formiminotransferase_cat"/>
</dbReference>
<dbReference type="GO" id="GO:0019557">
    <property type="term" value="P:L-histidine catabolic process to glutamate and formate"/>
    <property type="evidence" value="ECO:0007669"/>
    <property type="project" value="UniProtKB-UniPathway"/>
</dbReference>
<accession>A0A841GHM3</accession>
<evidence type="ECO:0000256" key="5">
    <source>
        <dbReference type="ARBA" id="ARBA00022679"/>
    </source>
</evidence>
<reference evidence="10 11" key="1">
    <citation type="submission" date="2020-08" db="EMBL/GenBank/DDBJ databases">
        <title>Genomic Encyclopedia of Type Strains, Phase IV (KMG-IV): sequencing the most valuable type-strain genomes for metagenomic binning, comparative biology and taxonomic classification.</title>
        <authorList>
            <person name="Goeker M."/>
        </authorList>
    </citation>
    <scope>NUCLEOTIDE SEQUENCE [LARGE SCALE GENOMIC DNA]</scope>
    <source>
        <strain evidence="10 11">DSM 13481</strain>
    </source>
</reference>
<dbReference type="InterPro" id="IPR037070">
    <property type="entry name" value="Formiminotransferase_C_sf"/>
</dbReference>
<dbReference type="InterPro" id="IPR012886">
    <property type="entry name" value="Formiminotransferase_N"/>
</dbReference>
<evidence type="ECO:0000256" key="7">
    <source>
        <dbReference type="ARBA" id="ARBA00022954"/>
    </source>
</evidence>
<keyword evidence="7" id="KW-0290">Folate-binding</keyword>
<dbReference type="InterPro" id="IPR037064">
    <property type="entry name" value="Formiminotransferase_N_sf"/>
</dbReference>
<organism evidence="10 11">
    <name type="scientific">Thermosipho japonicus</name>
    <dbReference type="NCBI Taxonomy" id="90323"/>
    <lineage>
        <taxon>Bacteria</taxon>
        <taxon>Thermotogati</taxon>
        <taxon>Thermotogota</taxon>
        <taxon>Thermotogae</taxon>
        <taxon>Thermotogales</taxon>
        <taxon>Fervidobacteriaceae</taxon>
        <taxon>Thermosipho</taxon>
    </lineage>
</organism>
<evidence type="ECO:0000256" key="3">
    <source>
        <dbReference type="ARBA" id="ARBA00012252"/>
    </source>
</evidence>
<dbReference type="SMART" id="SM01222">
    <property type="entry name" value="FTCD_N"/>
    <property type="match status" value="1"/>
</dbReference>
<comment type="caution">
    <text evidence="10">The sequence shown here is derived from an EMBL/GenBank/DDBJ whole genome shotgun (WGS) entry which is preliminary data.</text>
</comment>
<feature type="domain" description="Formiminotransferase N-terminal subdomain" evidence="9">
    <location>
        <begin position="2"/>
        <end position="179"/>
    </location>
</feature>
<dbReference type="GO" id="GO:0005737">
    <property type="term" value="C:cytoplasm"/>
    <property type="evidence" value="ECO:0007669"/>
    <property type="project" value="UniProtKB-SubCell"/>
</dbReference>
<proteinExistence type="predicted"/>
<keyword evidence="6" id="KW-0369">Histidine metabolism</keyword>
<dbReference type="SUPFAM" id="SSF55116">
    <property type="entry name" value="Formiminotransferase domain of formiminotransferase-cyclodeaminase"/>
    <property type="match status" value="2"/>
</dbReference>
<dbReference type="PANTHER" id="PTHR12234:SF8">
    <property type="entry name" value="FORMIMINOTRANSFERASE-CYCLODEAMINASE"/>
    <property type="match status" value="1"/>
</dbReference>
<evidence type="ECO:0000256" key="6">
    <source>
        <dbReference type="ARBA" id="ARBA00022808"/>
    </source>
</evidence>
<dbReference type="PANTHER" id="PTHR12234">
    <property type="entry name" value="FORMIMINOTRANSFERASE-CYCLODEAMINASE"/>
    <property type="match status" value="1"/>
</dbReference>
<evidence type="ECO:0000259" key="8">
    <source>
        <dbReference type="SMART" id="SM01221"/>
    </source>
</evidence>
<comment type="pathway">
    <text evidence="2">Amino-acid degradation; L-histidine degradation into L-glutamate; L-glutamate from N-formimidoyl-L-glutamate (transferase route): step 1/1.</text>
</comment>
<evidence type="ECO:0000256" key="2">
    <source>
        <dbReference type="ARBA" id="ARBA00005082"/>
    </source>
</evidence>
<dbReference type="EC" id="2.1.2.5" evidence="3"/>
<dbReference type="InterPro" id="IPR022384">
    <property type="entry name" value="FormiminoTrfase_cat_dom_sf"/>
</dbReference>
<dbReference type="SMART" id="SM01221">
    <property type="entry name" value="FTCD"/>
    <property type="match status" value="1"/>
</dbReference>
<evidence type="ECO:0000313" key="11">
    <source>
        <dbReference type="Proteomes" id="UP000555828"/>
    </source>
</evidence>
<keyword evidence="11" id="KW-1185">Reference proteome</keyword>
<dbReference type="GO" id="GO:0030409">
    <property type="term" value="F:glutamate formimidoyltransferase activity"/>
    <property type="evidence" value="ECO:0007669"/>
    <property type="project" value="UniProtKB-EC"/>
</dbReference>
<gene>
    <name evidence="10" type="ORF">HNP65_000279</name>
</gene>
<dbReference type="RefSeq" id="WP_184618608.1">
    <property type="nucleotide sequence ID" value="NZ_JACHEX010000001.1"/>
</dbReference>
<evidence type="ECO:0000256" key="4">
    <source>
        <dbReference type="ARBA" id="ARBA00022490"/>
    </source>
</evidence>
<dbReference type="Pfam" id="PF02971">
    <property type="entry name" value="FTCD"/>
    <property type="match status" value="1"/>
</dbReference>
<dbReference type="InterPro" id="IPR051623">
    <property type="entry name" value="FTCD"/>
</dbReference>
<dbReference type="Pfam" id="PF07837">
    <property type="entry name" value="FTCD_N"/>
    <property type="match status" value="1"/>
</dbReference>
<keyword evidence="5 10" id="KW-0808">Transferase</keyword>
<dbReference type="Gene3D" id="3.30.990.10">
    <property type="entry name" value="Formiminotransferase, N-terminal subdomain"/>
    <property type="match status" value="1"/>
</dbReference>
<dbReference type="Gene3D" id="3.30.70.670">
    <property type="entry name" value="Formiminotransferase, C-terminal subdomain"/>
    <property type="match status" value="1"/>
</dbReference>
<dbReference type="GO" id="GO:0019556">
    <property type="term" value="P:L-histidine catabolic process to glutamate and formamide"/>
    <property type="evidence" value="ECO:0007669"/>
    <property type="project" value="UniProtKB-UniPathway"/>
</dbReference>